<protein>
    <submittedName>
        <fullName evidence="1">Uncharacterized protein</fullName>
    </submittedName>
</protein>
<name>C9KPK8_9FIRM</name>
<organism evidence="1 2">
    <name type="scientific">Mitsuokella multacida DSM 20544</name>
    <dbReference type="NCBI Taxonomy" id="500635"/>
    <lineage>
        <taxon>Bacteria</taxon>
        <taxon>Bacillati</taxon>
        <taxon>Bacillota</taxon>
        <taxon>Negativicutes</taxon>
        <taxon>Selenomonadales</taxon>
        <taxon>Selenomonadaceae</taxon>
        <taxon>Mitsuokella</taxon>
    </lineage>
</organism>
<dbReference type="EMBL" id="ABWK02000020">
    <property type="protein sequence ID" value="EEX68163.1"/>
    <property type="molecule type" value="Genomic_DNA"/>
</dbReference>
<evidence type="ECO:0000313" key="2">
    <source>
        <dbReference type="Proteomes" id="UP000003671"/>
    </source>
</evidence>
<accession>C9KPK8</accession>
<proteinExistence type="predicted"/>
<comment type="caution">
    <text evidence="1">The sequence shown here is derived from an EMBL/GenBank/DDBJ whole genome shotgun (WGS) entry which is preliminary data.</text>
</comment>
<evidence type="ECO:0000313" key="1">
    <source>
        <dbReference type="EMBL" id="EEX68163.1"/>
    </source>
</evidence>
<keyword evidence="2" id="KW-1185">Reference proteome</keyword>
<gene>
    <name evidence="1" type="ORF">MITSMUL_05165</name>
</gene>
<dbReference type="HOGENOM" id="CLU_2955491_0_0_9"/>
<reference evidence="1" key="1">
    <citation type="submission" date="2009-09" db="EMBL/GenBank/DDBJ databases">
        <authorList>
            <person name="Weinstock G."/>
            <person name="Sodergren E."/>
            <person name="Clifton S."/>
            <person name="Fulton L."/>
            <person name="Fulton B."/>
            <person name="Courtney L."/>
            <person name="Fronick C."/>
            <person name="Harrison M."/>
            <person name="Strong C."/>
            <person name="Farmer C."/>
            <person name="Delahaunty K."/>
            <person name="Markovic C."/>
            <person name="Hall O."/>
            <person name="Minx P."/>
            <person name="Tomlinson C."/>
            <person name="Mitreva M."/>
            <person name="Nelson J."/>
            <person name="Hou S."/>
            <person name="Wollam A."/>
            <person name="Pepin K.H."/>
            <person name="Johnson M."/>
            <person name="Bhonagiri V."/>
            <person name="Nash W.E."/>
            <person name="Warren W."/>
            <person name="Chinwalla A."/>
            <person name="Mardis E.R."/>
            <person name="Wilson R.K."/>
        </authorList>
    </citation>
    <scope>NUCLEOTIDE SEQUENCE [LARGE SCALE GENOMIC DNA]</scope>
    <source>
        <strain evidence="1">DSM 20544</strain>
    </source>
</reference>
<dbReference type="Proteomes" id="UP000003671">
    <property type="component" value="Unassembled WGS sequence"/>
</dbReference>
<sequence>MTFLYFYGMLCIDKKSEPKMVGSAYLMSKKISAIQTARQTLMATVHPEEVVPGRTAFSF</sequence>
<dbReference type="AlphaFoldDB" id="C9KPK8"/>